<keyword evidence="5" id="KW-0408">Iron</keyword>
<evidence type="ECO:0000256" key="3">
    <source>
        <dbReference type="ARBA" id="ARBA00022964"/>
    </source>
</evidence>
<dbReference type="Gene3D" id="2.60.120.620">
    <property type="entry name" value="q2cbj1_9rhob like domain"/>
    <property type="match status" value="1"/>
</dbReference>
<feature type="domain" description="Fe2OG dioxygenase" evidence="6">
    <location>
        <begin position="84"/>
        <end position="195"/>
    </location>
</feature>
<evidence type="ECO:0000256" key="5">
    <source>
        <dbReference type="ARBA" id="ARBA00023004"/>
    </source>
</evidence>
<dbReference type="Pfam" id="PF13640">
    <property type="entry name" value="2OG-FeII_Oxy_3"/>
    <property type="match status" value="1"/>
</dbReference>
<keyword evidence="4" id="KW-0560">Oxidoreductase</keyword>
<comment type="cofactor">
    <cofactor evidence="1">
        <name>L-ascorbate</name>
        <dbReference type="ChEBI" id="CHEBI:38290"/>
    </cofactor>
</comment>
<dbReference type="GO" id="GO:0031418">
    <property type="term" value="F:L-ascorbic acid binding"/>
    <property type="evidence" value="ECO:0007669"/>
    <property type="project" value="InterPro"/>
</dbReference>
<protein>
    <submittedName>
        <fullName evidence="7">Putative prolyl 4-hydroxylase alpha subunit</fullName>
    </submittedName>
</protein>
<evidence type="ECO:0000313" key="7">
    <source>
        <dbReference type="EMBL" id="ADO67383.1"/>
    </source>
</evidence>
<dbReference type="InterPro" id="IPR006620">
    <property type="entry name" value="Pro_4_hyd_alph"/>
</dbReference>
<name>E3T5C0_CROVB</name>
<keyword evidence="3" id="KW-0223">Dioxygenase</keyword>
<dbReference type="PANTHER" id="PTHR10869:SF246">
    <property type="entry name" value="TRANSMEMBRANE PROLYL 4-HYDROXYLASE"/>
    <property type="match status" value="1"/>
</dbReference>
<sequence>MKKHILSQDPLIYYVDNVLNKQECYHIIKITSNKLKPALVSGNSRGFLSTGRTGTNCWLSHKNDEITFNIALKITNLVNKPLENAENFQVLHYSTNQKYEYHYDAFPIDNSEKAKRCLKKGGQRLLTALIYLNNVTKGGETEFKNLNIKITPKIGRILVFENTLQNSLNKHPDSLHSGKQVIEGEKYVINLWFRHLPTKEIFNIEKYLSI</sequence>
<organism evidence="7 8">
    <name type="scientific">Cafeteria roenbergensis virus (strain BV-PW1)</name>
    <name type="common">CroV</name>
    <dbReference type="NCBI Taxonomy" id="693272"/>
    <lineage>
        <taxon>Viruses</taxon>
        <taxon>Varidnaviria</taxon>
        <taxon>Bamfordvirae</taxon>
        <taxon>Nucleocytoviricota</taxon>
        <taxon>Megaviricetes</taxon>
        <taxon>Imitervirales</taxon>
        <taxon>Mimiviridae</taxon>
        <taxon>Aliimimivirinae</taxon>
        <taxon>Rheavirus</taxon>
        <taxon>Rheavirus sinusmexicani</taxon>
    </lineage>
</organism>
<dbReference type="InterPro" id="IPR045054">
    <property type="entry name" value="P4HA-like"/>
</dbReference>
<organismHost>
    <name type="scientific">Cafeteria roenbergensis</name>
    <name type="common">Marine flagellate</name>
    <dbReference type="NCBI Taxonomy" id="33653"/>
</organismHost>
<evidence type="ECO:0000259" key="6">
    <source>
        <dbReference type="PROSITE" id="PS51471"/>
    </source>
</evidence>
<dbReference type="GeneID" id="9887752"/>
<dbReference type="PROSITE" id="PS51471">
    <property type="entry name" value="FE2OG_OXY"/>
    <property type="match status" value="1"/>
</dbReference>
<evidence type="ECO:0000313" key="8">
    <source>
        <dbReference type="Proteomes" id="UP000029781"/>
    </source>
</evidence>
<dbReference type="GO" id="GO:0004656">
    <property type="term" value="F:procollagen-proline 4-dioxygenase activity"/>
    <property type="evidence" value="ECO:0007669"/>
    <property type="project" value="TreeGrafter"/>
</dbReference>
<gene>
    <name evidence="7" type="ORF">crov349</name>
</gene>
<keyword evidence="2" id="KW-0479">Metal-binding</keyword>
<dbReference type="InterPro" id="IPR005123">
    <property type="entry name" value="Oxoglu/Fe-dep_dioxygenase_dom"/>
</dbReference>
<dbReference type="SMART" id="SM00702">
    <property type="entry name" value="P4Hc"/>
    <property type="match status" value="1"/>
</dbReference>
<accession>E3T5C0</accession>
<evidence type="ECO:0000256" key="2">
    <source>
        <dbReference type="ARBA" id="ARBA00022723"/>
    </source>
</evidence>
<dbReference type="PANTHER" id="PTHR10869">
    <property type="entry name" value="PROLYL 4-HYDROXYLASE ALPHA SUBUNIT"/>
    <property type="match status" value="1"/>
</dbReference>
<dbReference type="InterPro" id="IPR044862">
    <property type="entry name" value="Pro_4_hyd_alph_FE2OG_OXY"/>
</dbReference>
<reference evidence="7 8" key="1">
    <citation type="journal article" date="2010" name="Proc. Natl. Acad. Sci. U.S.A.">
        <title>Giant virus with a remarkable complement of genes infects marine zooplankton.</title>
        <authorList>
            <person name="Fischer M.G."/>
            <person name="Allen M.J."/>
            <person name="Wilson W.H."/>
            <person name="Suttle C.A."/>
        </authorList>
    </citation>
    <scope>NUCLEOTIDE SEQUENCE [LARGE SCALE GENOMIC DNA]</scope>
    <source>
        <strain evidence="7 8">BV-PW1</strain>
    </source>
</reference>
<dbReference type="Proteomes" id="UP000029781">
    <property type="component" value="Segment"/>
</dbReference>
<evidence type="ECO:0000256" key="1">
    <source>
        <dbReference type="ARBA" id="ARBA00001961"/>
    </source>
</evidence>
<dbReference type="EMBL" id="GU244497">
    <property type="protein sequence ID" value="ADO67383.1"/>
    <property type="molecule type" value="Genomic_DNA"/>
</dbReference>
<dbReference type="KEGG" id="vg:9887752"/>
<dbReference type="OrthoDB" id="11494at10239"/>
<dbReference type="RefSeq" id="YP_003969982.1">
    <property type="nucleotide sequence ID" value="NC_014637.1"/>
</dbReference>
<proteinExistence type="predicted"/>
<keyword evidence="8" id="KW-1185">Reference proteome</keyword>
<dbReference type="GO" id="GO:0005506">
    <property type="term" value="F:iron ion binding"/>
    <property type="evidence" value="ECO:0007669"/>
    <property type="project" value="InterPro"/>
</dbReference>
<evidence type="ECO:0000256" key="4">
    <source>
        <dbReference type="ARBA" id="ARBA00023002"/>
    </source>
</evidence>